<dbReference type="CDD" id="cd00761">
    <property type="entry name" value="Glyco_tranf_GTA_type"/>
    <property type="match status" value="1"/>
</dbReference>
<dbReference type="GO" id="GO:0016740">
    <property type="term" value="F:transferase activity"/>
    <property type="evidence" value="ECO:0007669"/>
    <property type="project" value="UniProtKB-KW"/>
</dbReference>
<keyword evidence="1 4" id="KW-0808">Transferase</keyword>
<protein>
    <submittedName>
        <fullName evidence="4">Glycosyl transferase</fullName>
    </submittedName>
</protein>
<evidence type="ECO:0000259" key="3">
    <source>
        <dbReference type="Pfam" id="PF02709"/>
    </source>
</evidence>
<gene>
    <name evidence="4" type="ORF">AMS66_22730</name>
</gene>
<organism evidence="4 5">
    <name type="scientific">Paenibacillus xylanivorans</name>
    <dbReference type="NCBI Taxonomy" id="1705561"/>
    <lineage>
        <taxon>Bacteria</taxon>
        <taxon>Bacillati</taxon>
        <taxon>Bacillota</taxon>
        <taxon>Bacilli</taxon>
        <taxon>Bacillales</taxon>
        <taxon>Paenibacillaceae</taxon>
        <taxon>Paenibacillus</taxon>
    </lineage>
</organism>
<dbReference type="PANTHER" id="PTHR43685:SF3">
    <property type="entry name" value="SLR2126 PROTEIN"/>
    <property type="match status" value="1"/>
</dbReference>
<reference evidence="4 5" key="1">
    <citation type="submission" date="2015-08" db="EMBL/GenBank/DDBJ databases">
        <title>Draft genome sequence of cellulolytic and xylanolytic Paenibacillus sp. A59, isolated from a decaying forest soil from Patagonia, Argentina.</title>
        <authorList>
            <person name="Ghio S."/>
            <person name="Caceres A.M."/>
            <person name="Talia P."/>
            <person name="Grasso D."/>
            <person name="Campos E."/>
        </authorList>
    </citation>
    <scope>NUCLEOTIDE SEQUENCE [LARGE SCALE GENOMIC DNA]</scope>
    <source>
        <strain evidence="4 5">A59</strain>
    </source>
</reference>
<dbReference type="Proteomes" id="UP000037688">
    <property type="component" value="Unassembled WGS sequence"/>
</dbReference>
<evidence type="ECO:0000256" key="1">
    <source>
        <dbReference type="ARBA" id="ARBA00022679"/>
    </source>
</evidence>
<feature type="domain" description="Galactosyltransferase C-terminal" evidence="3">
    <location>
        <begin position="212"/>
        <end position="253"/>
    </location>
</feature>
<feature type="domain" description="Glycosyltransferase 2-like" evidence="2">
    <location>
        <begin position="6"/>
        <end position="134"/>
    </location>
</feature>
<dbReference type="InterPro" id="IPR027791">
    <property type="entry name" value="Galactosyl_T_C"/>
</dbReference>
<dbReference type="SUPFAM" id="SSF53448">
    <property type="entry name" value="Nucleotide-diphospho-sugar transferases"/>
    <property type="match status" value="1"/>
</dbReference>
<dbReference type="InterPro" id="IPR029044">
    <property type="entry name" value="Nucleotide-diphossugar_trans"/>
</dbReference>
<dbReference type="Pfam" id="PF02709">
    <property type="entry name" value="Glyco_transf_7C"/>
    <property type="match status" value="1"/>
</dbReference>
<comment type="caution">
    <text evidence="4">The sequence shown here is derived from an EMBL/GenBank/DDBJ whole genome shotgun (WGS) entry which is preliminary data.</text>
</comment>
<dbReference type="PATRIC" id="fig|1705561.3.peg.4748"/>
<dbReference type="EMBL" id="LITU01000071">
    <property type="protein sequence ID" value="KOY14213.1"/>
    <property type="molecule type" value="Genomic_DNA"/>
</dbReference>
<sequence length="383" mass="44132">MAIRYSVIIPTYNRAHQLLLTLAALETQTYPKHLFEVIVADDGSTDGTKEQIQTFQTSYPLTYVSQTEQRGRSAIRNLGLQHAKGLYVIFCDADFLALPEFIRTVRQYHRKNPRAVVSGFPHSFADAYTHYYPDFSPSEKEHCCSILTPSNLWRPEFDAANEIIPLVTPEDIIHQTDALSKVTFPTKIPPAFIKQFASTDVAPWMLLVTRCVSIRRSLLNRVGGFNERFVLYGLEDWDLGYRLHRLKVPFYCMKEVVGYHQEHPTHFRGEVLNTENLKIMLETYGFNDSALNLFCVVPPSADLETYKKTLRILRRGFRSRTTRSSARLLKKTLRIAAKHFALQTDVEAYKKSLARIQRKAKGRRSRVARVLQDMAQRSEKLVE</sequence>
<evidence type="ECO:0000313" key="5">
    <source>
        <dbReference type="Proteomes" id="UP000037688"/>
    </source>
</evidence>
<dbReference type="OrthoDB" id="9812302at2"/>
<dbReference type="Gene3D" id="3.90.550.10">
    <property type="entry name" value="Spore Coat Polysaccharide Biosynthesis Protein SpsA, Chain A"/>
    <property type="match status" value="1"/>
</dbReference>
<dbReference type="Pfam" id="PF00535">
    <property type="entry name" value="Glycos_transf_2"/>
    <property type="match status" value="1"/>
</dbReference>
<evidence type="ECO:0000259" key="2">
    <source>
        <dbReference type="Pfam" id="PF00535"/>
    </source>
</evidence>
<name>A0A0M9BKS7_9BACL</name>
<dbReference type="RefSeq" id="WP_053782971.1">
    <property type="nucleotide sequence ID" value="NZ_LITU01000071.1"/>
</dbReference>
<keyword evidence="5" id="KW-1185">Reference proteome</keyword>
<proteinExistence type="predicted"/>
<dbReference type="PANTHER" id="PTHR43685">
    <property type="entry name" value="GLYCOSYLTRANSFERASE"/>
    <property type="match status" value="1"/>
</dbReference>
<dbReference type="InterPro" id="IPR050834">
    <property type="entry name" value="Glycosyltransf_2"/>
</dbReference>
<evidence type="ECO:0000313" key="4">
    <source>
        <dbReference type="EMBL" id="KOY14213.1"/>
    </source>
</evidence>
<accession>A0A0M9BKS7</accession>
<dbReference type="InterPro" id="IPR001173">
    <property type="entry name" value="Glyco_trans_2-like"/>
</dbReference>
<dbReference type="AlphaFoldDB" id="A0A0M9BKS7"/>